<name>A0A9K3D9R5_9EUKA</name>
<dbReference type="AlphaFoldDB" id="A0A9K3D9R5"/>
<gene>
    <name evidence="1" type="ORF">KIPB_015169</name>
</gene>
<evidence type="ECO:0000313" key="2">
    <source>
        <dbReference type="Proteomes" id="UP000265618"/>
    </source>
</evidence>
<feature type="non-terminal residue" evidence="1">
    <location>
        <position position="1"/>
    </location>
</feature>
<reference evidence="1 2" key="1">
    <citation type="journal article" date="2018" name="PLoS ONE">
        <title>The draft genome of Kipferlia bialata reveals reductive genome evolution in fornicate parasites.</title>
        <authorList>
            <person name="Tanifuji G."/>
            <person name="Takabayashi S."/>
            <person name="Kume K."/>
            <person name="Takagi M."/>
            <person name="Nakayama T."/>
            <person name="Kamikawa R."/>
            <person name="Inagaki Y."/>
            <person name="Hashimoto T."/>
        </authorList>
    </citation>
    <scope>NUCLEOTIDE SEQUENCE [LARGE SCALE GENOMIC DNA]</scope>
    <source>
        <strain evidence="1">NY0173</strain>
    </source>
</reference>
<evidence type="ECO:0000313" key="1">
    <source>
        <dbReference type="EMBL" id="GIQ91773.1"/>
    </source>
</evidence>
<organism evidence="1 2">
    <name type="scientific">Kipferlia bialata</name>
    <dbReference type="NCBI Taxonomy" id="797122"/>
    <lineage>
        <taxon>Eukaryota</taxon>
        <taxon>Metamonada</taxon>
        <taxon>Carpediemonas-like organisms</taxon>
        <taxon>Kipferlia</taxon>
    </lineage>
</organism>
<comment type="caution">
    <text evidence="1">The sequence shown here is derived from an EMBL/GenBank/DDBJ whole genome shotgun (WGS) entry which is preliminary data.</text>
</comment>
<sequence>VVDRRGDKQRSEQYLIDIKEETRYGRDELLGIKVDGQLVGVVHLDREVVVQGKEFEGARMVVPDLDTSDPSPINRHDTPSLLRSAHWVKAAFSDVCKTRE</sequence>
<feature type="non-terminal residue" evidence="1">
    <location>
        <position position="100"/>
    </location>
</feature>
<protein>
    <submittedName>
        <fullName evidence="1">Uncharacterized protein</fullName>
    </submittedName>
</protein>
<accession>A0A9K3D9R5</accession>
<dbReference type="Proteomes" id="UP000265618">
    <property type="component" value="Unassembled WGS sequence"/>
</dbReference>
<dbReference type="EMBL" id="BDIP01008306">
    <property type="protein sequence ID" value="GIQ91773.1"/>
    <property type="molecule type" value="Genomic_DNA"/>
</dbReference>
<proteinExistence type="predicted"/>
<keyword evidence="2" id="KW-1185">Reference proteome</keyword>